<organism evidence="4 5">
    <name type="scientific">Azoarcus taiwanensis</name>
    <dbReference type="NCBI Taxonomy" id="666964"/>
    <lineage>
        <taxon>Bacteria</taxon>
        <taxon>Pseudomonadati</taxon>
        <taxon>Pseudomonadota</taxon>
        <taxon>Betaproteobacteria</taxon>
        <taxon>Rhodocyclales</taxon>
        <taxon>Zoogloeaceae</taxon>
        <taxon>Azoarcus</taxon>
    </lineage>
</organism>
<dbReference type="PANTHER" id="PTHR11934:SF0">
    <property type="entry name" value="RIBOSE-5-PHOSPHATE ISOMERASE"/>
    <property type="match status" value="1"/>
</dbReference>
<feature type="active site" description="Proton acceptor" evidence="3">
    <location>
        <position position="103"/>
    </location>
</feature>
<comment type="caution">
    <text evidence="4">The sequence shown here is derived from an EMBL/GenBank/DDBJ whole genome shotgun (WGS) entry which is preliminary data.</text>
</comment>
<keyword evidence="2 3" id="KW-0413">Isomerase</keyword>
<dbReference type="GO" id="GO:0005829">
    <property type="term" value="C:cytosol"/>
    <property type="evidence" value="ECO:0007669"/>
    <property type="project" value="TreeGrafter"/>
</dbReference>
<dbReference type="PANTHER" id="PTHR11934">
    <property type="entry name" value="RIBOSE-5-PHOSPHATE ISOMERASE"/>
    <property type="match status" value="1"/>
</dbReference>
<evidence type="ECO:0000256" key="3">
    <source>
        <dbReference type="HAMAP-Rule" id="MF_00170"/>
    </source>
</evidence>
<dbReference type="EMBL" id="WTVM01000014">
    <property type="protein sequence ID" value="NMG02110.1"/>
    <property type="molecule type" value="Genomic_DNA"/>
</dbReference>
<dbReference type="Gene3D" id="3.30.70.260">
    <property type="match status" value="1"/>
</dbReference>
<dbReference type="HAMAP" id="MF_00170">
    <property type="entry name" value="Rib_5P_isom_A"/>
    <property type="match status" value="1"/>
</dbReference>
<evidence type="ECO:0000313" key="4">
    <source>
        <dbReference type="EMBL" id="NMG02110.1"/>
    </source>
</evidence>
<reference evidence="4" key="1">
    <citation type="submission" date="2019-12" db="EMBL/GenBank/DDBJ databases">
        <title>Comparative genomics gives insights into the taxonomy of the Azoarcus-Aromatoleum group and reveals separate origins of nif in the plant-associated Azoarcus and non-plant-associated Aromatoleum sub-groups.</title>
        <authorList>
            <person name="Lafos M."/>
            <person name="Maluk M."/>
            <person name="Batista M."/>
            <person name="Junghare M."/>
            <person name="Carmona M."/>
            <person name="Faoro H."/>
            <person name="Cruz L.M."/>
            <person name="Battistoni F."/>
            <person name="De Souza E."/>
            <person name="Pedrosa F."/>
            <person name="Chen W.-M."/>
            <person name="Poole P.S."/>
            <person name="Dixon R.A."/>
            <person name="James E.K."/>
        </authorList>
    </citation>
    <scope>NUCLEOTIDE SEQUENCE</scope>
    <source>
        <strain evidence="4">NSC3</strain>
    </source>
</reference>
<evidence type="ECO:0000256" key="2">
    <source>
        <dbReference type="ARBA" id="ARBA00023235"/>
    </source>
</evidence>
<dbReference type="NCBIfam" id="NF001924">
    <property type="entry name" value="PRK00702.1"/>
    <property type="match status" value="1"/>
</dbReference>
<name>A0A972J8S7_9RHOO</name>
<dbReference type="InterPro" id="IPR037171">
    <property type="entry name" value="NagB/RpiA_transferase-like"/>
</dbReference>
<dbReference type="AlphaFoldDB" id="A0A972J8S7"/>
<feature type="binding site" evidence="3">
    <location>
        <position position="121"/>
    </location>
    <ligand>
        <name>substrate</name>
    </ligand>
</feature>
<comment type="similarity">
    <text evidence="3">Belongs to the ribose 5-phosphate isomerase family.</text>
</comment>
<dbReference type="EC" id="5.3.1.6" evidence="3"/>
<evidence type="ECO:0000256" key="1">
    <source>
        <dbReference type="ARBA" id="ARBA00001713"/>
    </source>
</evidence>
<dbReference type="RefSeq" id="WP_168986900.1">
    <property type="nucleotide sequence ID" value="NZ_CAWPHM010000055.1"/>
</dbReference>
<dbReference type="Pfam" id="PF06026">
    <property type="entry name" value="Rib_5-P_isom_A"/>
    <property type="match status" value="1"/>
</dbReference>
<dbReference type="GO" id="GO:0004751">
    <property type="term" value="F:ribose-5-phosphate isomerase activity"/>
    <property type="evidence" value="ECO:0007669"/>
    <property type="project" value="UniProtKB-UniRule"/>
</dbReference>
<gene>
    <name evidence="3 4" type="primary">rpiA</name>
    <name evidence="4" type="ORF">GPA21_03880</name>
</gene>
<dbReference type="Proteomes" id="UP000599523">
    <property type="component" value="Unassembled WGS sequence"/>
</dbReference>
<sequence>MTQDELKKAAAIVALEYVPEGAVIGVGTGSTVNHFIDGLGTMRERIAGAVSSSEASSARLQALGIPLLDLNQITDLPVYVDGADEIDDSFAMIKGGGGALTREKIVAAVATRFICICDASKRVECLGVFPLPVEVLPMARAYVERELTRLGGRPVLREGFVTDNGNLILDVHGLRIADPRRLETDINQIVGVVANGLFAHRGADILLLATPGGVDRMVAQH</sequence>
<evidence type="ECO:0000313" key="5">
    <source>
        <dbReference type="Proteomes" id="UP000599523"/>
    </source>
</evidence>
<dbReference type="InterPro" id="IPR020672">
    <property type="entry name" value="Ribose5P_isomerase_typA_subgr"/>
</dbReference>
<comment type="catalytic activity">
    <reaction evidence="1 3">
        <text>aldehydo-D-ribose 5-phosphate = D-ribulose 5-phosphate</text>
        <dbReference type="Rhea" id="RHEA:14657"/>
        <dbReference type="ChEBI" id="CHEBI:58121"/>
        <dbReference type="ChEBI" id="CHEBI:58273"/>
        <dbReference type="EC" id="5.3.1.6"/>
    </reaction>
</comment>
<protein>
    <recommendedName>
        <fullName evidence="3">Ribose-5-phosphate isomerase A</fullName>
        <ecNumber evidence="3">5.3.1.6</ecNumber>
    </recommendedName>
    <alternativeName>
        <fullName evidence="3">Phosphoriboisomerase A</fullName>
        <shortName evidence="3">PRI</shortName>
    </alternativeName>
</protein>
<comment type="subunit">
    <text evidence="3">Homodimer.</text>
</comment>
<feature type="binding site" evidence="3">
    <location>
        <begin position="28"/>
        <end position="31"/>
    </location>
    <ligand>
        <name>substrate</name>
    </ligand>
</feature>
<dbReference type="GO" id="GO:0006014">
    <property type="term" value="P:D-ribose metabolic process"/>
    <property type="evidence" value="ECO:0007669"/>
    <property type="project" value="TreeGrafter"/>
</dbReference>
<feature type="binding site" evidence="3">
    <location>
        <begin position="81"/>
        <end position="84"/>
    </location>
    <ligand>
        <name>substrate</name>
    </ligand>
</feature>
<dbReference type="SUPFAM" id="SSF75445">
    <property type="entry name" value="D-ribose-5-phosphate isomerase (RpiA), lid domain"/>
    <property type="match status" value="1"/>
</dbReference>
<comment type="function">
    <text evidence="3">Catalyzes the reversible conversion of ribose-5-phosphate to ribulose 5-phosphate.</text>
</comment>
<dbReference type="CDD" id="cd01398">
    <property type="entry name" value="RPI_A"/>
    <property type="match status" value="1"/>
</dbReference>
<dbReference type="InterPro" id="IPR004788">
    <property type="entry name" value="Ribose5P_isomerase_type_A"/>
</dbReference>
<proteinExistence type="inferred from homology"/>
<dbReference type="NCBIfam" id="TIGR00021">
    <property type="entry name" value="rpiA"/>
    <property type="match status" value="1"/>
</dbReference>
<comment type="pathway">
    <text evidence="3">Carbohydrate degradation; pentose phosphate pathway; D-ribose 5-phosphate from D-ribulose 5-phosphate (non-oxidative stage): step 1/1.</text>
</comment>
<dbReference type="SUPFAM" id="SSF100950">
    <property type="entry name" value="NagB/RpiA/CoA transferase-like"/>
    <property type="match status" value="1"/>
</dbReference>
<dbReference type="FunFam" id="3.40.50.1360:FF:000001">
    <property type="entry name" value="Ribose-5-phosphate isomerase A"/>
    <property type="match status" value="1"/>
</dbReference>
<keyword evidence="5" id="KW-1185">Reference proteome</keyword>
<dbReference type="GO" id="GO:0009052">
    <property type="term" value="P:pentose-phosphate shunt, non-oxidative branch"/>
    <property type="evidence" value="ECO:0007669"/>
    <property type="project" value="UniProtKB-UniRule"/>
</dbReference>
<feature type="binding site" evidence="3">
    <location>
        <begin position="94"/>
        <end position="97"/>
    </location>
    <ligand>
        <name>substrate</name>
    </ligand>
</feature>
<dbReference type="Gene3D" id="3.40.50.1360">
    <property type="match status" value="1"/>
</dbReference>
<accession>A0A972J8S7</accession>